<reference evidence="2" key="1">
    <citation type="submission" date="2025-05" db="UniProtKB">
        <authorList>
            <consortium name="RefSeq"/>
        </authorList>
    </citation>
    <scope>NUCLEOTIDE SEQUENCE [LARGE SCALE GENOMIC DNA]</scope>
</reference>
<feature type="transmembrane region" description="Helical" evidence="1">
    <location>
        <begin position="128"/>
        <end position="148"/>
    </location>
</feature>
<feature type="transmembrane region" description="Helical" evidence="1">
    <location>
        <begin position="57"/>
        <end position="79"/>
    </location>
</feature>
<dbReference type="PANTHER" id="PTHR12242:SF46">
    <property type="entry name" value="IP08657P-RELATED"/>
    <property type="match status" value="1"/>
</dbReference>
<keyword evidence="1" id="KW-0812">Transmembrane</keyword>
<proteinExistence type="predicted"/>
<protein>
    <submittedName>
        <fullName evidence="3">Protein rolling stone isoform X2</fullName>
    </submittedName>
</protein>
<dbReference type="AlphaFoldDB" id="A0AB40DJV8"/>
<evidence type="ECO:0000313" key="2">
    <source>
        <dbReference type="Proteomes" id="UP001652628"/>
    </source>
</evidence>
<accession>A0AB40DJV8</accession>
<organism evidence="2 3">
    <name type="scientific">Drosophila suzukii</name>
    <name type="common">Spotted-wing drosophila fruit fly</name>
    <dbReference type="NCBI Taxonomy" id="28584"/>
    <lineage>
        <taxon>Eukaryota</taxon>
        <taxon>Metazoa</taxon>
        <taxon>Ecdysozoa</taxon>
        <taxon>Arthropoda</taxon>
        <taxon>Hexapoda</taxon>
        <taxon>Insecta</taxon>
        <taxon>Pterygota</taxon>
        <taxon>Neoptera</taxon>
        <taxon>Endopterygota</taxon>
        <taxon>Diptera</taxon>
        <taxon>Brachycera</taxon>
        <taxon>Muscomorpha</taxon>
        <taxon>Ephydroidea</taxon>
        <taxon>Drosophilidae</taxon>
        <taxon>Drosophila</taxon>
        <taxon>Sophophora</taxon>
    </lineage>
</organism>
<dbReference type="GO" id="GO:0016020">
    <property type="term" value="C:membrane"/>
    <property type="evidence" value="ECO:0007669"/>
    <property type="project" value="TreeGrafter"/>
</dbReference>
<dbReference type="Proteomes" id="UP001652628">
    <property type="component" value="Chromosome 2L"/>
</dbReference>
<keyword evidence="1" id="KW-1133">Transmembrane helix</keyword>
<name>A0AB40DJV8_DROSZ</name>
<gene>
    <name evidence="3" type="primary">LOC108012365</name>
</gene>
<feature type="transmembrane region" description="Helical" evidence="1">
    <location>
        <begin position="85"/>
        <end position="107"/>
    </location>
</feature>
<keyword evidence="2" id="KW-1185">Reference proteome</keyword>
<reference evidence="3" key="2">
    <citation type="submission" date="2025-08" db="UniProtKB">
        <authorList>
            <consortium name="RefSeq"/>
        </authorList>
    </citation>
    <scope>IDENTIFICATION</scope>
</reference>
<dbReference type="GeneID" id="108012365"/>
<keyword evidence="1" id="KW-0472">Membrane</keyword>
<dbReference type="PANTHER" id="PTHR12242">
    <property type="entry name" value="OS02G0130600 PROTEIN-RELATED"/>
    <property type="match status" value="1"/>
</dbReference>
<evidence type="ECO:0000313" key="3">
    <source>
        <dbReference type="RefSeq" id="XP_065724384.2"/>
    </source>
</evidence>
<evidence type="ECO:0000256" key="1">
    <source>
        <dbReference type="SAM" id="Phobius"/>
    </source>
</evidence>
<dbReference type="Pfam" id="PF21534">
    <property type="entry name" value="Rost"/>
    <property type="match status" value="1"/>
</dbReference>
<feature type="transmembrane region" description="Helical" evidence="1">
    <location>
        <begin position="168"/>
        <end position="186"/>
    </location>
</feature>
<dbReference type="RefSeq" id="XP_065724384.2">
    <property type="nucleotide sequence ID" value="XM_065868312.2"/>
</dbReference>
<sequence length="234" mass="27409">MYRMFGGTEPQSSNGYLQEPLSLREEFRSSRFGLGHSNPSDFLRSQWQSKPKSSIFLAYRWLLGGFFNVGLVNYVIQYYRNGTVFIYLTNWAFIMCGITSITGAVLVTIYHCKPETWVPPRCVIKTYWAFYWTTIIMECLIAITYWAAIYPDDRVLTNPTRVSDFYNIFIHLLPPIFFTIDHIIVAQPARLLHFVYPMVFGYSYGLFALIYYELGATGIPLSIHFWTLKIRRWC</sequence>
<dbReference type="InterPro" id="IPR049352">
    <property type="entry name" value="Rost"/>
</dbReference>